<accession>A0A6J5T839</accession>
<sequence length="114" mass="13082">MKNHLLLGNWNALCDSCGRKFKALDLKKRWDGLMVCQEDYENRHPSDFLRVQKEKINVDFARPYPAQDTFVGYICSVSGRYGMADCGTADCAQSDFYNSQALDYAHDENPLLVY</sequence>
<reference evidence="1" key="1">
    <citation type="submission" date="2020-05" db="EMBL/GenBank/DDBJ databases">
        <authorList>
            <person name="Chiriac C."/>
            <person name="Salcher M."/>
            <person name="Ghai R."/>
            <person name="Kavagutti S V."/>
        </authorList>
    </citation>
    <scope>NUCLEOTIDE SEQUENCE</scope>
</reference>
<proteinExistence type="predicted"/>
<protein>
    <submittedName>
        <fullName evidence="1">Uncharacterized protein</fullName>
    </submittedName>
</protein>
<gene>
    <name evidence="1" type="ORF">UFOVP39_61</name>
</gene>
<name>A0A6J5T839_9CAUD</name>
<dbReference type="EMBL" id="LR797813">
    <property type="protein sequence ID" value="CAB4240705.1"/>
    <property type="molecule type" value="Genomic_DNA"/>
</dbReference>
<organism evidence="1">
    <name type="scientific">uncultured Caudovirales phage</name>
    <dbReference type="NCBI Taxonomy" id="2100421"/>
    <lineage>
        <taxon>Viruses</taxon>
        <taxon>Duplodnaviria</taxon>
        <taxon>Heunggongvirae</taxon>
        <taxon>Uroviricota</taxon>
        <taxon>Caudoviricetes</taxon>
        <taxon>Peduoviridae</taxon>
        <taxon>Maltschvirus</taxon>
        <taxon>Maltschvirus maltsch</taxon>
    </lineage>
</organism>
<evidence type="ECO:0000313" key="1">
    <source>
        <dbReference type="EMBL" id="CAB4240705.1"/>
    </source>
</evidence>